<protein>
    <submittedName>
        <fullName evidence="2">Uncharacterized protein</fullName>
    </submittedName>
</protein>
<comment type="caution">
    <text evidence="2">The sequence shown here is derived from an EMBL/GenBank/DDBJ whole genome shotgun (WGS) entry which is preliminary data.</text>
</comment>
<proteinExistence type="predicted"/>
<sequence>MTSKLAGNHSPSLIAPLLLVLYGLLRLVDGLDGTHGPGLAWNLGHTLFFIGFALFGVVTIRLRQLVPAATMGARLVANVATAVSLFGVGCFLWVILGDLFTDLDTAAPLPEPLEMIGPLAFQLGWLTLLIMMVAAKPRLLPAWSPVLVFVGFLLFAANLDLLPIGALLLLAGLIPVARTPKPTTAEAPRTAGSAAHR</sequence>
<feature type="transmembrane region" description="Helical" evidence="1">
    <location>
        <begin position="40"/>
        <end position="63"/>
    </location>
</feature>
<keyword evidence="1" id="KW-0812">Transmembrane</keyword>
<feature type="transmembrane region" description="Helical" evidence="1">
    <location>
        <begin position="146"/>
        <end position="174"/>
    </location>
</feature>
<accession>A0A939F6E1</accession>
<name>A0A939F6E1_9ACTN</name>
<gene>
    <name evidence="2" type="ORF">J0695_11110</name>
</gene>
<organism evidence="2 3">
    <name type="scientific">Streptomyces beijiangensis</name>
    <dbReference type="NCBI Taxonomy" id="163361"/>
    <lineage>
        <taxon>Bacteria</taxon>
        <taxon>Bacillati</taxon>
        <taxon>Actinomycetota</taxon>
        <taxon>Actinomycetes</taxon>
        <taxon>Kitasatosporales</taxon>
        <taxon>Streptomycetaceae</taxon>
        <taxon>Streptomyces</taxon>
    </lineage>
</organism>
<evidence type="ECO:0000313" key="3">
    <source>
        <dbReference type="Proteomes" id="UP000664167"/>
    </source>
</evidence>
<dbReference type="EMBL" id="JAFLRJ010000097">
    <property type="protein sequence ID" value="MBO0512354.1"/>
    <property type="molecule type" value="Genomic_DNA"/>
</dbReference>
<dbReference type="Proteomes" id="UP000664167">
    <property type="component" value="Unassembled WGS sequence"/>
</dbReference>
<dbReference type="AlphaFoldDB" id="A0A939F6E1"/>
<feature type="transmembrane region" description="Helical" evidence="1">
    <location>
        <begin position="75"/>
        <end position="96"/>
    </location>
</feature>
<keyword evidence="1" id="KW-0472">Membrane</keyword>
<reference evidence="2" key="1">
    <citation type="submission" date="2021-03" db="EMBL/GenBank/DDBJ databases">
        <title>Streptomyces poriferae sp. nov., a novel marine sponge-derived Actinobacteria species with anti-MRSA activity.</title>
        <authorList>
            <person name="Sandoval-Powers M."/>
            <person name="Kralova S."/>
            <person name="Nguyen G.-S."/>
            <person name="Fawwal D."/>
            <person name="Degnes K."/>
            <person name="Klinkenberg G."/>
            <person name="Sletta H."/>
            <person name="Wentzel A."/>
            <person name="Liles M.R."/>
        </authorList>
    </citation>
    <scope>NUCLEOTIDE SEQUENCE</scope>
    <source>
        <strain evidence="2">DSM 41794</strain>
    </source>
</reference>
<evidence type="ECO:0000313" key="2">
    <source>
        <dbReference type="EMBL" id="MBO0512354.1"/>
    </source>
</evidence>
<keyword evidence="3" id="KW-1185">Reference proteome</keyword>
<dbReference type="RefSeq" id="WP_206961748.1">
    <property type="nucleotide sequence ID" value="NZ_BAAAJJ010000008.1"/>
</dbReference>
<evidence type="ECO:0000256" key="1">
    <source>
        <dbReference type="SAM" id="Phobius"/>
    </source>
</evidence>
<keyword evidence="1" id="KW-1133">Transmembrane helix</keyword>
<feature type="transmembrane region" description="Helical" evidence="1">
    <location>
        <begin position="116"/>
        <end position="134"/>
    </location>
</feature>